<accession>D9I5Z7</accession>
<dbReference type="Proteomes" id="UP000000330">
    <property type="component" value="Segment"/>
</dbReference>
<evidence type="ECO:0000313" key="2">
    <source>
        <dbReference type="Proteomes" id="UP000000330"/>
    </source>
</evidence>
<sequence>MDNLILNLEQVAYLREYISDVKDLLDNVHCYDTDEYKDANVAMAILNGASLERAKLENPGDEDV</sequence>
<proteinExistence type="predicted"/>
<dbReference type="GeneID" id="10323018"/>
<gene>
    <name evidence="1" type="ORF">Acj133p031</name>
</gene>
<evidence type="ECO:0000313" key="1">
    <source>
        <dbReference type="EMBL" id="ADJ19378.1"/>
    </source>
</evidence>
<reference evidence="1 2" key="1">
    <citation type="journal article" date="2010" name="Virol. J.">
        <title>Genomes of the T4-related bacteriophages as windows on microbial genome evolution.</title>
        <authorList>
            <person name="Petrov V.M."/>
            <person name="Ratnayaka S."/>
            <person name="Nolan J.M."/>
            <person name="Miller E.S."/>
            <person name="Karam J.D."/>
        </authorList>
    </citation>
    <scope>NUCLEOTIDE SEQUENCE [LARGE SCALE GENOMIC DNA]</scope>
    <source>
        <strain evidence="1">Acj133</strain>
    </source>
</reference>
<name>D9I5Z7_9CAUD</name>
<organism evidence="1 2">
    <name type="scientific">Acinetobacter phage 133</name>
    <dbReference type="NCBI Taxonomy" id="2919552"/>
    <lineage>
        <taxon>Viruses</taxon>
        <taxon>Duplodnaviria</taxon>
        <taxon>Heunggongvirae</taxon>
        <taxon>Uroviricota</taxon>
        <taxon>Caudoviricetes</taxon>
        <taxon>Pantevenvirales</taxon>
        <taxon>Straboviridae</taxon>
        <taxon>Tevenvirinae</taxon>
        <taxon>Centumtrigintavirus</taxon>
        <taxon>Centumtrigintavirus cv133</taxon>
        <taxon>Acinetobacter virus 133</taxon>
    </lineage>
</organism>
<dbReference type="RefSeq" id="YP_004300612.1">
    <property type="nucleotide sequence ID" value="NC_015250.1"/>
</dbReference>
<keyword evidence="2" id="KW-1185">Reference proteome</keyword>
<protein>
    <submittedName>
        <fullName evidence="1">Uncharacterized protein</fullName>
    </submittedName>
</protein>
<dbReference type="KEGG" id="vg:10323018"/>
<dbReference type="EMBL" id="HM114315">
    <property type="protein sequence ID" value="ADJ19378.1"/>
    <property type="molecule type" value="Genomic_DNA"/>
</dbReference>